<protein>
    <submittedName>
        <fullName evidence="7">Dihydropyrimidinase</fullName>
    </submittedName>
</protein>
<gene>
    <name evidence="7" type="primary">hydA</name>
    <name evidence="7" type="ORF">CDL18_04230</name>
</gene>
<dbReference type="FunFam" id="3.20.20.140:FF:000174">
    <property type="entry name" value="Dihydropyrimidinase-related protein 2"/>
    <property type="match status" value="1"/>
</dbReference>
<organism evidence="7 8">
    <name type="scientific">Mediterraneibacter gnavus</name>
    <name type="common">Ruminococcus gnavus</name>
    <dbReference type="NCBI Taxonomy" id="33038"/>
    <lineage>
        <taxon>Bacteria</taxon>
        <taxon>Bacillati</taxon>
        <taxon>Bacillota</taxon>
        <taxon>Clostridia</taxon>
        <taxon>Lachnospirales</taxon>
        <taxon>Lachnospiraceae</taxon>
        <taxon>Mediterraneibacter</taxon>
    </lineage>
</organism>
<dbReference type="EMBL" id="NIHM01000004">
    <property type="protein sequence ID" value="PLT56878.1"/>
    <property type="molecule type" value="Genomic_DNA"/>
</dbReference>
<dbReference type="GO" id="GO:0005829">
    <property type="term" value="C:cytosol"/>
    <property type="evidence" value="ECO:0007669"/>
    <property type="project" value="TreeGrafter"/>
</dbReference>
<dbReference type="RefSeq" id="WP_101879268.1">
    <property type="nucleotide sequence ID" value="NZ_JAAIMS010000016.1"/>
</dbReference>
<keyword evidence="4" id="KW-0378">Hydrolase</keyword>
<dbReference type="PANTHER" id="PTHR11647">
    <property type="entry name" value="HYDRANTOINASE/DIHYDROPYRIMIDINASE FAMILY MEMBER"/>
    <property type="match status" value="1"/>
</dbReference>
<dbReference type="GO" id="GO:0046872">
    <property type="term" value="F:metal ion binding"/>
    <property type="evidence" value="ECO:0007669"/>
    <property type="project" value="UniProtKB-KW"/>
</dbReference>
<evidence type="ECO:0000256" key="1">
    <source>
        <dbReference type="ARBA" id="ARBA00001947"/>
    </source>
</evidence>
<dbReference type="InterPro" id="IPR050378">
    <property type="entry name" value="Metallo-dep_Hydrolases_sf"/>
</dbReference>
<dbReference type="NCBIfam" id="TIGR02033">
    <property type="entry name" value="D-hydantoinase"/>
    <property type="match status" value="1"/>
</dbReference>
<evidence type="ECO:0000256" key="5">
    <source>
        <dbReference type="PIRSR" id="PIRSR611778-50"/>
    </source>
</evidence>
<dbReference type="Gene3D" id="2.30.40.10">
    <property type="entry name" value="Urease, subunit C, domain 1"/>
    <property type="match status" value="1"/>
</dbReference>
<dbReference type="SUPFAM" id="SSF51338">
    <property type="entry name" value="Composite domain of metallo-dependent hydrolases"/>
    <property type="match status" value="1"/>
</dbReference>
<dbReference type="InterPro" id="IPR011059">
    <property type="entry name" value="Metal-dep_hydrolase_composite"/>
</dbReference>
<evidence type="ECO:0000256" key="3">
    <source>
        <dbReference type="ARBA" id="ARBA00022723"/>
    </source>
</evidence>
<dbReference type="Proteomes" id="UP000234849">
    <property type="component" value="Unassembled WGS sequence"/>
</dbReference>
<comment type="PTM">
    <text evidence="5">Carbamylation allows a single lysine to coordinate two divalent metal cations.</text>
</comment>
<comment type="cofactor">
    <cofactor evidence="1">
        <name>Zn(2+)</name>
        <dbReference type="ChEBI" id="CHEBI:29105"/>
    </cofactor>
</comment>
<dbReference type="PANTHER" id="PTHR11647:SF1">
    <property type="entry name" value="COLLAPSIN RESPONSE MEDIATOR PROTEIN"/>
    <property type="match status" value="1"/>
</dbReference>
<evidence type="ECO:0000256" key="2">
    <source>
        <dbReference type="ARBA" id="ARBA00008829"/>
    </source>
</evidence>
<dbReference type="InterPro" id="IPR006680">
    <property type="entry name" value="Amidohydro-rel"/>
</dbReference>
<name>A0A2N5NKM4_MEDGN</name>
<proteinExistence type="inferred from homology"/>
<feature type="modified residue" description="N6-carboxylysine" evidence="5">
    <location>
        <position position="151"/>
    </location>
</feature>
<comment type="caution">
    <text evidence="7">The sequence shown here is derived from an EMBL/GenBank/DDBJ whole genome shotgun (WGS) entry which is preliminary data.</text>
</comment>
<dbReference type="GO" id="GO:0016812">
    <property type="term" value="F:hydrolase activity, acting on carbon-nitrogen (but not peptide) bonds, in cyclic amides"/>
    <property type="evidence" value="ECO:0007669"/>
    <property type="project" value="TreeGrafter"/>
</dbReference>
<evidence type="ECO:0000313" key="8">
    <source>
        <dbReference type="Proteomes" id="UP000234849"/>
    </source>
</evidence>
<evidence type="ECO:0000256" key="4">
    <source>
        <dbReference type="ARBA" id="ARBA00022801"/>
    </source>
</evidence>
<accession>A0A2N5NKM4</accession>
<dbReference type="Gene3D" id="3.20.20.140">
    <property type="entry name" value="Metal-dependent hydrolases"/>
    <property type="match status" value="1"/>
</dbReference>
<comment type="similarity">
    <text evidence="2">Belongs to the metallo-dependent hydrolases superfamily. Hydantoinase/dihydropyrimidinase family.</text>
</comment>
<dbReference type="AlphaFoldDB" id="A0A2N5NKM4"/>
<evidence type="ECO:0000259" key="6">
    <source>
        <dbReference type="Pfam" id="PF01979"/>
    </source>
</evidence>
<dbReference type="Pfam" id="PF01979">
    <property type="entry name" value="Amidohydro_1"/>
    <property type="match status" value="1"/>
</dbReference>
<reference evidence="7 8" key="1">
    <citation type="journal article" date="2017" name="Genome Med.">
        <title>A novel Ruminococcus gnavus clade enriched in inflammatory bowel disease patients.</title>
        <authorList>
            <person name="Hall A.B."/>
            <person name="Yassour M."/>
            <person name="Sauk J."/>
            <person name="Garner A."/>
            <person name="Jiang X."/>
            <person name="Arthur T."/>
            <person name="Lagoudas G.K."/>
            <person name="Vatanen T."/>
            <person name="Fornelos N."/>
            <person name="Wilson R."/>
            <person name="Bertha M."/>
            <person name="Cohen M."/>
            <person name="Garber J."/>
            <person name="Khalili H."/>
            <person name="Gevers D."/>
            <person name="Ananthakrishnan A.N."/>
            <person name="Kugathasan S."/>
            <person name="Lander E.S."/>
            <person name="Blainey P."/>
            <person name="Vlamakis H."/>
            <person name="Xavier R.J."/>
            <person name="Huttenhower C."/>
        </authorList>
    </citation>
    <scope>NUCLEOTIDE SEQUENCE [LARGE SCALE GENOMIC DNA]</scope>
    <source>
        <strain evidence="7 8">RJX1118</strain>
    </source>
</reference>
<keyword evidence="3" id="KW-0479">Metal-binding</keyword>
<dbReference type="InterPro" id="IPR032466">
    <property type="entry name" value="Metal_Hydrolase"/>
</dbReference>
<evidence type="ECO:0000313" key="7">
    <source>
        <dbReference type="EMBL" id="PLT56878.1"/>
    </source>
</evidence>
<dbReference type="CDD" id="cd01314">
    <property type="entry name" value="D-HYD"/>
    <property type="match status" value="1"/>
</dbReference>
<dbReference type="InterPro" id="IPR011778">
    <property type="entry name" value="Hydantoinase/dihydroPyrase"/>
</dbReference>
<feature type="domain" description="Amidohydrolase-related" evidence="6">
    <location>
        <begin position="49"/>
        <end position="436"/>
    </location>
</feature>
<dbReference type="SUPFAM" id="SSF51556">
    <property type="entry name" value="Metallo-dependent hydrolases"/>
    <property type="match status" value="1"/>
</dbReference>
<sequence>MKLLVKNGMIATESQVFRGDILIEDEKIKSIGTVLEEEDAEVIDATGRYVIPGGVDVHTHMDLQAGKYRAVDDFYDGTVAAACGGTTTIVDHMAFGPKGCSLWHQVEEYHRLADGKSVIDYGFHGVIQHVNASILGEMKEIAENDGITSFKVYTTYDDMLTDEEIFQVLKEAKKDGIVIAVHCENDGVINYLRKTYRESGCTEPKYHPLSRPARCEAEAVDRLLHLAAMAGDAPLYIVHLSSKEGLMEVMKARASRQKNFAVETCTQYLTLTDEMYEDPKEGLKAIMSPPLRKKEDQDALWQALKDGVIDVVATDHCPFHFGKEKQAGAQDFTACPNGAPGVEERMRILFSEGVMKGRITLPQMVHYLCTNPSRMYGLYPQKGTLLPGSDADLILLNPEKERILTHADMHSAVDYTCYEGMAVKGEIELVMQRGHVIVKENQFLGKKGDGKYLKRHKSALAE</sequence>